<evidence type="ECO:0000313" key="1">
    <source>
        <dbReference type="EMBL" id="CAH2091666.1"/>
    </source>
</evidence>
<dbReference type="Proteomes" id="UP001153954">
    <property type="component" value="Unassembled WGS sequence"/>
</dbReference>
<gene>
    <name evidence="1" type="ORF">EEDITHA_LOCUS7510</name>
</gene>
<sequence length="81" mass="8182">MGAAIAAGAGRRLRDVTAAARPAEAERGDVTAPPRACAGALSLAARYATRESIQILAEGSVGLDADRDRPIPALNVTNNAA</sequence>
<accession>A0AAU9TWY3</accession>
<keyword evidence="2" id="KW-1185">Reference proteome</keyword>
<organism evidence="1 2">
    <name type="scientific">Euphydryas editha</name>
    <name type="common">Edith's checkerspot</name>
    <dbReference type="NCBI Taxonomy" id="104508"/>
    <lineage>
        <taxon>Eukaryota</taxon>
        <taxon>Metazoa</taxon>
        <taxon>Ecdysozoa</taxon>
        <taxon>Arthropoda</taxon>
        <taxon>Hexapoda</taxon>
        <taxon>Insecta</taxon>
        <taxon>Pterygota</taxon>
        <taxon>Neoptera</taxon>
        <taxon>Endopterygota</taxon>
        <taxon>Lepidoptera</taxon>
        <taxon>Glossata</taxon>
        <taxon>Ditrysia</taxon>
        <taxon>Papilionoidea</taxon>
        <taxon>Nymphalidae</taxon>
        <taxon>Nymphalinae</taxon>
        <taxon>Euphydryas</taxon>
    </lineage>
</organism>
<reference evidence="1" key="1">
    <citation type="submission" date="2022-03" db="EMBL/GenBank/DDBJ databases">
        <authorList>
            <person name="Tunstrom K."/>
        </authorList>
    </citation>
    <scope>NUCLEOTIDE SEQUENCE</scope>
</reference>
<comment type="caution">
    <text evidence="1">The sequence shown here is derived from an EMBL/GenBank/DDBJ whole genome shotgun (WGS) entry which is preliminary data.</text>
</comment>
<evidence type="ECO:0000313" key="2">
    <source>
        <dbReference type="Proteomes" id="UP001153954"/>
    </source>
</evidence>
<protein>
    <submittedName>
        <fullName evidence="1">Uncharacterized protein</fullName>
    </submittedName>
</protein>
<dbReference type="EMBL" id="CAKOGL010000011">
    <property type="protein sequence ID" value="CAH2091666.1"/>
    <property type="molecule type" value="Genomic_DNA"/>
</dbReference>
<proteinExistence type="predicted"/>
<name>A0AAU9TWY3_EUPED</name>
<dbReference type="AlphaFoldDB" id="A0AAU9TWY3"/>